<dbReference type="EC" id="2.3.2.3" evidence="6"/>
<dbReference type="AlphaFoldDB" id="A0A3R8LK10"/>
<feature type="transmembrane region" description="Helical" evidence="6">
    <location>
        <begin position="51"/>
        <end position="73"/>
    </location>
</feature>
<keyword evidence="6" id="KW-0443">Lipid metabolism</keyword>
<dbReference type="Proteomes" id="UP000274920">
    <property type="component" value="Unassembled WGS sequence"/>
</dbReference>
<keyword evidence="6" id="KW-0808">Transferase</keyword>
<dbReference type="GO" id="GO:0005886">
    <property type="term" value="C:plasma membrane"/>
    <property type="evidence" value="ECO:0007669"/>
    <property type="project" value="UniProtKB-SubCell"/>
</dbReference>
<feature type="transmembrane region" description="Helical" evidence="6">
    <location>
        <begin position="238"/>
        <end position="262"/>
    </location>
</feature>
<keyword evidence="3 6" id="KW-0812">Transmembrane</keyword>
<comment type="caution">
    <text evidence="7">The sequence shown here is derived from an EMBL/GenBank/DDBJ whole genome shotgun (WGS) entry which is preliminary data.</text>
</comment>
<dbReference type="InterPro" id="IPR022791">
    <property type="entry name" value="L-PG_synthase/AglD"/>
</dbReference>
<reference evidence="7" key="1">
    <citation type="submission" date="2018-10" db="EMBL/GenBank/DDBJ databases">
        <title>Schaedlerella arabinophila gen. nov. sp. nov., isolated from the mouse intestinal tract and comparative analysis with the genome of the closely related altered Schaedler flora strain ASF502.</title>
        <authorList>
            <person name="Miyake S."/>
            <person name="Soh M."/>
            <person name="Seedorf H."/>
        </authorList>
    </citation>
    <scope>NUCLEOTIDE SEQUENCE [LARGE SCALE GENOMIC DNA]</scope>
    <source>
        <strain evidence="7">DSM 106076</strain>
    </source>
</reference>
<evidence type="ECO:0000256" key="5">
    <source>
        <dbReference type="ARBA" id="ARBA00023136"/>
    </source>
</evidence>
<accession>A0A3R8LK10</accession>
<evidence type="ECO:0000313" key="8">
    <source>
        <dbReference type="Proteomes" id="UP000274920"/>
    </source>
</evidence>
<evidence type="ECO:0000256" key="3">
    <source>
        <dbReference type="ARBA" id="ARBA00022692"/>
    </source>
</evidence>
<gene>
    <name evidence="6" type="primary">mprF</name>
    <name evidence="7" type="ORF">EBB54_29520</name>
</gene>
<dbReference type="NCBIfam" id="TIGR00374">
    <property type="entry name" value="flippase-like domain"/>
    <property type="match status" value="1"/>
</dbReference>
<feature type="transmembrane region" description="Helical" evidence="6">
    <location>
        <begin position="268"/>
        <end position="286"/>
    </location>
</feature>
<dbReference type="RefSeq" id="WP_125130332.1">
    <property type="nucleotide sequence ID" value="NZ_RHJS01000002.1"/>
</dbReference>
<keyword evidence="5 6" id="KW-0472">Membrane</keyword>
<evidence type="ECO:0000256" key="1">
    <source>
        <dbReference type="ARBA" id="ARBA00004651"/>
    </source>
</evidence>
<dbReference type="PANTHER" id="PTHR37693:SF1">
    <property type="entry name" value="INTEGRAL MEMBRANE PROTEIN"/>
    <property type="match status" value="1"/>
</dbReference>
<sequence>MNTDRKQRIRKNLINYTIFLLIMGLTFYTVLRGQDWNQIWEALKGLSLPCLLLILASALFFVCAEGSMIWYLLRMINPDSSGLGKCISYSFIGFFYSGITPSSTGGQPVQLYYMKKDGNALSDSSVVLMTVALLYKFVLVIIGCAMLFFWYDPLRSYLRKYFGLYILGLVLHVVLVAVLLAVMLAPEAMKRLIFQIEHFLTRIRILKPSAGRAEKIRQFIGGYQDAVYFLAKQKYRMLLVLGITFLQRCSLFFLTGLVYLGFSQQGTSLLTVMLLQASVSVAVDMLPLPGAQGITELMYCRVFSHVFSQACLMPSLYVARGSSFYFLLVVSLLVVLLNEAVRRRGETVKDRQCLRAAGRRYTL</sequence>
<feature type="transmembrane region" description="Helical" evidence="6">
    <location>
        <begin position="323"/>
        <end position="341"/>
    </location>
</feature>
<evidence type="ECO:0000256" key="6">
    <source>
        <dbReference type="RuleBase" id="RU363042"/>
    </source>
</evidence>
<keyword evidence="4 6" id="KW-1133">Transmembrane helix</keyword>
<proteinExistence type="inferred from homology"/>
<dbReference type="GO" id="GO:0006629">
    <property type="term" value="P:lipid metabolic process"/>
    <property type="evidence" value="ECO:0007669"/>
    <property type="project" value="UniProtKB-KW"/>
</dbReference>
<comment type="subcellular location">
    <subcellularLocation>
        <location evidence="1 6">Cell membrane</location>
        <topology evidence="1 6">Multi-pass membrane protein</topology>
    </subcellularLocation>
</comment>
<keyword evidence="6" id="KW-0046">Antibiotic resistance</keyword>
<comment type="function">
    <text evidence="6">Catalyzes the transfer of a lysyl group from L-lysyl-tRNA(Lys) to membrane-bound phosphatidylglycerol (PG), which produces lysylphosphatidylglycerol (LPG), a major component of the bacterial membrane with a positive net charge. LPG synthesis contributes to bacterial virulence as it is involved in the resistance mechanism against cationic antimicrobial peptides (CAMP) produces by the host's immune system (defensins, cathelicidins) and by the competing microorganisms.</text>
</comment>
<comment type="similarity">
    <text evidence="6">Belongs to the LPG synthase family.</text>
</comment>
<comment type="catalytic activity">
    <reaction evidence="6">
        <text>L-lysyl-tRNA(Lys) + a 1,2-diacyl-sn-glycero-3-phospho-(1'-sn-glycerol) = a 1,2-diacyl-sn-glycero-3-phospho-1'-(3'-O-L-lysyl)-sn-glycerol + tRNA(Lys)</text>
        <dbReference type="Rhea" id="RHEA:10668"/>
        <dbReference type="Rhea" id="RHEA-COMP:9696"/>
        <dbReference type="Rhea" id="RHEA-COMP:9697"/>
        <dbReference type="ChEBI" id="CHEBI:64716"/>
        <dbReference type="ChEBI" id="CHEBI:75792"/>
        <dbReference type="ChEBI" id="CHEBI:78442"/>
        <dbReference type="ChEBI" id="CHEBI:78529"/>
        <dbReference type="EC" id="2.3.2.3"/>
    </reaction>
</comment>
<evidence type="ECO:0000313" key="7">
    <source>
        <dbReference type="EMBL" id="RRK35014.1"/>
    </source>
</evidence>
<keyword evidence="8" id="KW-1185">Reference proteome</keyword>
<dbReference type="PANTHER" id="PTHR37693">
    <property type="entry name" value="PHOSPHATIDYLGLYCEROL LYSYLTRANSFERASE"/>
    <property type="match status" value="1"/>
</dbReference>
<feature type="transmembrane region" description="Helical" evidence="6">
    <location>
        <begin position="162"/>
        <end position="185"/>
    </location>
</feature>
<dbReference type="EMBL" id="RHJS01000002">
    <property type="protein sequence ID" value="RRK35014.1"/>
    <property type="molecule type" value="Genomic_DNA"/>
</dbReference>
<keyword evidence="2" id="KW-1003">Cell membrane</keyword>
<feature type="transmembrane region" description="Helical" evidence="6">
    <location>
        <begin position="12"/>
        <end position="31"/>
    </location>
</feature>
<feature type="transmembrane region" description="Helical" evidence="6">
    <location>
        <begin position="126"/>
        <end position="150"/>
    </location>
</feature>
<protein>
    <recommendedName>
        <fullName evidence="6">Phosphatidylglycerol lysyltransferase</fullName>
        <ecNumber evidence="6">2.3.2.3</ecNumber>
    </recommendedName>
    <alternativeName>
        <fullName evidence="6">Lysylphosphatidylglycerol synthase</fullName>
    </alternativeName>
</protein>
<name>A0A3R8LK10_9FIRM</name>
<dbReference type="GO" id="GO:0046677">
    <property type="term" value="P:response to antibiotic"/>
    <property type="evidence" value="ECO:0007669"/>
    <property type="project" value="UniProtKB-KW"/>
</dbReference>
<evidence type="ECO:0000256" key="2">
    <source>
        <dbReference type="ARBA" id="ARBA00022475"/>
    </source>
</evidence>
<dbReference type="Pfam" id="PF03706">
    <property type="entry name" value="LPG_synthase_TM"/>
    <property type="match status" value="1"/>
</dbReference>
<evidence type="ECO:0000256" key="4">
    <source>
        <dbReference type="ARBA" id="ARBA00022989"/>
    </source>
</evidence>
<dbReference type="GO" id="GO:0050071">
    <property type="term" value="F:phosphatidylglycerol lysyltransferase activity"/>
    <property type="evidence" value="ECO:0007669"/>
    <property type="project" value="UniProtKB-EC"/>
</dbReference>
<organism evidence="7 8">
    <name type="scientific">Schaedlerella arabinosiphila</name>
    <dbReference type="NCBI Taxonomy" id="2044587"/>
    <lineage>
        <taxon>Bacteria</taxon>
        <taxon>Bacillati</taxon>
        <taxon>Bacillota</taxon>
        <taxon>Clostridia</taxon>
        <taxon>Lachnospirales</taxon>
        <taxon>Lachnospiraceae</taxon>
        <taxon>Schaedlerella</taxon>
    </lineage>
</organism>